<dbReference type="AlphaFoldDB" id="A0ABD1YSX7"/>
<protein>
    <recommendedName>
        <fullName evidence="6">CCHC-type domain-containing protein</fullName>
    </recommendedName>
</protein>
<keyword evidence="8" id="KW-1185">Reference proteome</keyword>
<feature type="compositionally biased region" description="Basic residues" evidence="5">
    <location>
        <begin position="352"/>
        <end position="367"/>
    </location>
</feature>
<proteinExistence type="predicted"/>
<dbReference type="PANTHER" id="PTHR31437">
    <property type="entry name" value="SREK1IP1 FAMILY MEMBER"/>
    <property type="match status" value="1"/>
</dbReference>
<keyword evidence="2 4" id="KW-0863">Zinc-finger</keyword>
<feature type="compositionally biased region" description="Acidic residues" evidence="5">
    <location>
        <begin position="141"/>
        <end position="158"/>
    </location>
</feature>
<gene>
    <name evidence="7" type="ORF">R1flu_005350</name>
</gene>
<feature type="compositionally biased region" description="Basic and acidic residues" evidence="5">
    <location>
        <begin position="321"/>
        <end position="338"/>
    </location>
</feature>
<evidence type="ECO:0000256" key="2">
    <source>
        <dbReference type="ARBA" id="ARBA00022771"/>
    </source>
</evidence>
<evidence type="ECO:0000259" key="6">
    <source>
        <dbReference type="PROSITE" id="PS50158"/>
    </source>
</evidence>
<organism evidence="7 8">
    <name type="scientific">Riccia fluitans</name>
    <dbReference type="NCBI Taxonomy" id="41844"/>
    <lineage>
        <taxon>Eukaryota</taxon>
        <taxon>Viridiplantae</taxon>
        <taxon>Streptophyta</taxon>
        <taxon>Embryophyta</taxon>
        <taxon>Marchantiophyta</taxon>
        <taxon>Marchantiopsida</taxon>
        <taxon>Marchantiidae</taxon>
        <taxon>Marchantiales</taxon>
        <taxon>Ricciaceae</taxon>
        <taxon>Riccia</taxon>
    </lineage>
</organism>
<feature type="compositionally biased region" description="Basic and acidic residues" evidence="5">
    <location>
        <begin position="178"/>
        <end position="191"/>
    </location>
</feature>
<keyword evidence="3" id="KW-0862">Zinc</keyword>
<dbReference type="Proteomes" id="UP001605036">
    <property type="component" value="Unassembled WGS sequence"/>
</dbReference>
<evidence type="ECO:0000256" key="3">
    <source>
        <dbReference type="ARBA" id="ARBA00022833"/>
    </source>
</evidence>
<dbReference type="GO" id="GO:0008270">
    <property type="term" value="F:zinc ion binding"/>
    <property type="evidence" value="ECO:0007669"/>
    <property type="project" value="UniProtKB-KW"/>
</dbReference>
<dbReference type="PROSITE" id="PS50158">
    <property type="entry name" value="ZF_CCHC"/>
    <property type="match status" value="1"/>
</dbReference>
<feature type="compositionally biased region" description="Basic and acidic residues" evidence="5">
    <location>
        <begin position="40"/>
        <end position="49"/>
    </location>
</feature>
<comment type="caution">
    <text evidence="7">The sequence shown here is derived from an EMBL/GenBank/DDBJ whole genome shotgun (WGS) entry which is preliminary data.</text>
</comment>
<sequence length="367" mass="41932">MPATAGRVRMPANNRVHSSAALQTHGIWQSAIGYDPYAPDQKHQADERGGAPAKAVGGSGITEEQQNAYDSFQGLLALARLTGSSADEVRGACKKCGRVGHLTFQCRNFLTAKEEAAAAAAAVIDKERGAKGKEGTSQSDLESEETDGDFSDSDEDPEMERAIAEKFGRSRGKTGGSHGREKRSSKVERSRSSKSSSKRKSSKRKSLSDEEFSDYSSDTENEDRRKRREKREKKKTDRGSDRSRKSHHEEKKRRRRRRYSDDSSESSPETRRSRSHRKGQDERRKERESSKDLSGEDERRSKKRKEISREYRGVGDSVDSSPDRSSRHDYEGRRRAENYESDTYNSVERERRSRKHREKKRRYKEYH</sequence>
<dbReference type="EMBL" id="JBHFFA010000003">
    <property type="protein sequence ID" value="KAL2633871.1"/>
    <property type="molecule type" value="Genomic_DNA"/>
</dbReference>
<dbReference type="InterPro" id="IPR001878">
    <property type="entry name" value="Znf_CCHC"/>
</dbReference>
<evidence type="ECO:0000313" key="7">
    <source>
        <dbReference type="EMBL" id="KAL2633871.1"/>
    </source>
</evidence>
<feature type="region of interest" description="Disordered" evidence="5">
    <location>
        <begin position="129"/>
        <end position="367"/>
    </location>
</feature>
<name>A0ABD1YSX7_9MARC</name>
<keyword evidence="1" id="KW-0479">Metal-binding</keyword>
<evidence type="ECO:0000313" key="8">
    <source>
        <dbReference type="Proteomes" id="UP001605036"/>
    </source>
</evidence>
<feature type="compositionally biased region" description="Basic residues" evidence="5">
    <location>
        <begin position="196"/>
        <end position="205"/>
    </location>
</feature>
<feature type="region of interest" description="Disordered" evidence="5">
    <location>
        <begin position="40"/>
        <end position="60"/>
    </location>
</feature>
<evidence type="ECO:0000256" key="1">
    <source>
        <dbReference type="ARBA" id="ARBA00022723"/>
    </source>
</evidence>
<evidence type="ECO:0000256" key="4">
    <source>
        <dbReference type="PROSITE-ProRule" id="PRU00047"/>
    </source>
</evidence>
<feature type="domain" description="CCHC-type" evidence="6">
    <location>
        <begin position="93"/>
        <end position="108"/>
    </location>
</feature>
<dbReference type="PANTHER" id="PTHR31437:SF1">
    <property type="entry name" value="PROTEIN SREK1IP1"/>
    <property type="match status" value="1"/>
</dbReference>
<evidence type="ECO:0000256" key="5">
    <source>
        <dbReference type="SAM" id="MobiDB-lite"/>
    </source>
</evidence>
<accession>A0ABD1YSX7</accession>
<feature type="compositionally biased region" description="Basic and acidic residues" evidence="5">
    <location>
        <begin position="268"/>
        <end position="300"/>
    </location>
</feature>
<feature type="compositionally biased region" description="Basic and acidic residues" evidence="5">
    <location>
        <begin position="159"/>
        <end position="168"/>
    </location>
</feature>
<feature type="compositionally biased region" description="Basic and acidic residues" evidence="5">
    <location>
        <begin position="234"/>
        <end position="249"/>
    </location>
</feature>
<feature type="compositionally biased region" description="Acidic residues" evidence="5">
    <location>
        <begin position="209"/>
        <end position="221"/>
    </location>
</feature>
<reference evidence="7 8" key="1">
    <citation type="submission" date="2024-09" db="EMBL/GenBank/DDBJ databases">
        <title>Chromosome-scale assembly of Riccia fluitans.</title>
        <authorList>
            <person name="Paukszto L."/>
            <person name="Sawicki J."/>
            <person name="Karawczyk K."/>
            <person name="Piernik-Szablinska J."/>
            <person name="Szczecinska M."/>
            <person name="Mazdziarz M."/>
        </authorList>
    </citation>
    <scope>NUCLEOTIDE SEQUENCE [LARGE SCALE GENOMIC DNA]</scope>
    <source>
        <strain evidence="7">Rf_01</strain>
        <tissue evidence="7">Aerial parts of the thallus</tissue>
    </source>
</reference>
<dbReference type="Pfam" id="PF13917">
    <property type="entry name" value="zf-CCHC_3"/>
    <property type="match status" value="1"/>
</dbReference>